<gene>
    <name evidence="1" type="ORF">ACFSKO_16435</name>
</gene>
<dbReference type="Proteomes" id="UP001597294">
    <property type="component" value="Unassembled WGS sequence"/>
</dbReference>
<organism evidence="1 2">
    <name type="scientific">Kiloniella antarctica</name>
    <dbReference type="NCBI Taxonomy" id="1550907"/>
    <lineage>
        <taxon>Bacteria</taxon>
        <taxon>Pseudomonadati</taxon>
        <taxon>Pseudomonadota</taxon>
        <taxon>Alphaproteobacteria</taxon>
        <taxon>Rhodospirillales</taxon>
        <taxon>Kiloniellaceae</taxon>
        <taxon>Kiloniella</taxon>
    </lineage>
</organism>
<comment type="caution">
    <text evidence="1">The sequence shown here is derived from an EMBL/GenBank/DDBJ whole genome shotgun (WGS) entry which is preliminary data.</text>
</comment>
<accession>A0ABW5BMU4</accession>
<dbReference type="EMBL" id="JBHUII010000011">
    <property type="protein sequence ID" value="MFD2207217.1"/>
    <property type="molecule type" value="Genomic_DNA"/>
</dbReference>
<sequence>MTIVPFGEFLPDQPAFGSAGCSEAKNVTPAAKSYQPFKSLTDVSSGMLDSYCRGMIWGQDDSANTFAFACDAGKIYRLSAAALDDVSKTGGYTTADKERTSFVTHGDLVIAANFFDETQAYQIGVSAKFSDLSASAPKGRYLAIVGTQLVVASTEAADYRVEWSSLTDVTDFVDSVTTQAGFQNLANGGRIRGITGGEYGVILMERSLYRMEYVGGGLIYTFDEIEGGKGCLEPGSVIRSRRGTYYLADDGFRLFDGQQSHPIGEQKVNDWFFKRFDAQYSHRMSATFDVERGLIYFSYPTGGSGGEPSECLIYNELLNRWSYAAFDHEIIGGLASAGYTLEELDTVAGSLDDIPASLDSRTWRGGTPFVGAVRSRKLCSFTGPNLEAAIETGEAQIYPGRRALTSECWPLVDGVCSGLEVCVAKRDRQNDAVSYGPYQAQNAIGFCPARDEGRYHRAKLRIPAGEDWDHAVGIDYKAKQGGRR</sequence>
<reference evidence="2" key="1">
    <citation type="journal article" date="2019" name="Int. J. Syst. Evol. Microbiol.">
        <title>The Global Catalogue of Microorganisms (GCM) 10K type strain sequencing project: providing services to taxonomists for standard genome sequencing and annotation.</title>
        <authorList>
            <consortium name="The Broad Institute Genomics Platform"/>
            <consortium name="The Broad Institute Genome Sequencing Center for Infectious Disease"/>
            <person name="Wu L."/>
            <person name="Ma J."/>
        </authorList>
    </citation>
    <scope>NUCLEOTIDE SEQUENCE [LARGE SCALE GENOMIC DNA]</scope>
    <source>
        <strain evidence="2">CGMCC 4.7192</strain>
    </source>
</reference>
<name>A0ABW5BMU4_9PROT</name>
<proteinExistence type="predicted"/>
<evidence type="ECO:0000313" key="1">
    <source>
        <dbReference type="EMBL" id="MFD2207217.1"/>
    </source>
</evidence>
<evidence type="ECO:0000313" key="2">
    <source>
        <dbReference type="Proteomes" id="UP001597294"/>
    </source>
</evidence>
<dbReference type="RefSeq" id="WP_380253629.1">
    <property type="nucleotide sequence ID" value="NZ_JBHUII010000011.1"/>
</dbReference>
<keyword evidence="2" id="KW-1185">Reference proteome</keyword>
<protein>
    <submittedName>
        <fullName evidence="1">Uncharacterized protein</fullName>
    </submittedName>
</protein>